<protein>
    <submittedName>
        <fullName evidence="1">Uncharacterized protein</fullName>
    </submittedName>
</protein>
<evidence type="ECO:0000313" key="2">
    <source>
        <dbReference type="Proteomes" id="UP000037035"/>
    </source>
</evidence>
<proteinExistence type="predicted"/>
<organism evidence="1 2">
    <name type="scientific">Puccinia sorghi</name>
    <dbReference type="NCBI Taxonomy" id="27349"/>
    <lineage>
        <taxon>Eukaryota</taxon>
        <taxon>Fungi</taxon>
        <taxon>Dikarya</taxon>
        <taxon>Basidiomycota</taxon>
        <taxon>Pucciniomycotina</taxon>
        <taxon>Pucciniomycetes</taxon>
        <taxon>Pucciniales</taxon>
        <taxon>Pucciniaceae</taxon>
        <taxon>Puccinia</taxon>
    </lineage>
</organism>
<dbReference type="Proteomes" id="UP000037035">
    <property type="component" value="Unassembled WGS sequence"/>
</dbReference>
<dbReference type="AlphaFoldDB" id="A0A0L6UVP2"/>
<accession>A0A0L6UVP2</accession>
<dbReference type="VEuPathDB" id="FungiDB:VP01_3507g1"/>
<sequence>MTLGGFVPSDRQFPLDKAIVNALYWRSQSSWKYTIKADSFHCGQKLITSHSSLVFKTLLSFGTRMVVSSLRFAAGELAIKVAIIVQRDIIQKNKILDELEEGGASWIKSLSPGGRPRGMLSVTCEAGLGTKPSPAWQYKRLDQGRPRNLGTLPSSTSWLGQSCEFVLLAFLQLICFVLQMSDSNPAVIDSINLEIEANKEKAQALAVELKNLIPNTHKKPSRRRSQKQMEKKNLGRIWISVHYSAVTPNASVSDCTPKTPPPAYNTLPPAYLPTNHTAQSKYFIDYQPGCIANMMCCLKLRLSQPTLKEFCWTKPTSRMLRQLVWILSIDGVNYTKIHGLCGKQTYHLSSQIQQALLDKASSETESFVAKITAEDSSKSRYTAKENLLNCLQLTCRNSQEASVVTPTFLQN</sequence>
<evidence type="ECO:0000313" key="1">
    <source>
        <dbReference type="EMBL" id="KNZ52593.1"/>
    </source>
</evidence>
<reference evidence="1 2" key="1">
    <citation type="submission" date="2015-08" db="EMBL/GenBank/DDBJ databases">
        <title>Next Generation Sequencing and Analysis of the Genome of Puccinia sorghi L Schw, the Causal Agent of Maize Common Rust.</title>
        <authorList>
            <person name="Rochi L."/>
            <person name="Burguener G."/>
            <person name="Darino M."/>
            <person name="Turjanski A."/>
            <person name="Kreff E."/>
            <person name="Dieguez M.J."/>
            <person name="Sacco F."/>
        </authorList>
    </citation>
    <scope>NUCLEOTIDE SEQUENCE [LARGE SCALE GENOMIC DNA]</scope>
    <source>
        <strain evidence="1 2">RO10H11247</strain>
    </source>
</reference>
<keyword evidence="2" id="KW-1185">Reference proteome</keyword>
<name>A0A0L6UVP2_9BASI</name>
<dbReference type="EMBL" id="LAVV01008510">
    <property type="protein sequence ID" value="KNZ52593.1"/>
    <property type="molecule type" value="Genomic_DNA"/>
</dbReference>
<gene>
    <name evidence="1" type="ORF">VP01_3507g1</name>
</gene>
<comment type="caution">
    <text evidence="1">The sequence shown here is derived from an EMBL/GenBank/DDBJ whole genome shotgun (WGS) entry which is preliminary data.</text>
</comment>